<evidence type="ECO:0000313" key="2">
    <source>
        <dbReference type="Proteomes" id="UP001204439"/>
    </source>
</evidence>
<evidence type="ECO:0000313" key="1">
    <source>
        <dbReference type="EMBL" id="MDW8548570.1"/>
    </source>
</evidence>
<comment type="caution">
    <text evidence="1">The sequence shown here is derived from an EMBL/GenBank/DDBJ whole genome shotgun (WGS) entry which is preliminary data.</text>
</comment>
<dbReference type="EMBL" id="JAMXLT020000009">
    <property type="protein sequence ID" value="MDW8548570.1"/>
    <property type="molecule type" value="Genomic_DNA"/>
</dbReference>
<dbReference type="Proteomes" id="UP001204439">
    <property type="component" value="Unassembled WGS sequence"/>
</dbReference>
<proteinExistence type="predicted"/>
<name>A0ABU4JFW2_9FLAO</name>
<organism evidence="1 2">
    <name type="scientific">Epilithonimonas ginsengisoli</name>
    <dbReference type="NCBI Taxonomy" id="1245592"/>
    <lineage>
        <taxon>Bacteria</taxon>
        <taxon>Pseudomonadati</taxon>
        <taxon>Bacteroidota</taxon>
        <taxon>Flavobacteriia</taxon>
        <taxon>Flavobacteriales</taxon>
        <taxon>Weeksellaceae</taxon>
        <taxon>Chryseobacterium group</taxon>
        <taxon>Epilithonimonas</taxon>
    </lineage>
</organism>
<gene>
    <name evidence="1" type="ORF">NG800_006590</name>
</gene>
<protein>
    <submittedName>
        <fullName evidence="1">Uncharacterized protein</fullName>
    </submittedName>
</protein>
<sequence length="246" mass="26824">MKRKTVETLALKISNAVASFAAVNSDLILKKRADFSTSSWYSVSEEELVTQATIIRDLGQANTADITPYGAGTADVTTLSTALTTFIDVITNPTLALDQRKNDNRRIPEIIDQIRTLFEEKLDVVMRSFELSNPTLYHLYQSARAIDINGSASQPTVMKDILPGTLVAVHDADTYSTTTFYTIQNMGEQSVTFSLSTAETTEGPDPVLLSGGETKSRLAENLAAEGTYLIVKNPGTLPVGVRLWVE</sequence>
<accession>A0ABU4JFW2</accession>
<keyword evidence="2" id="KW-1185">Reference proteome</keyword>
<reference evidence="1 2" key="1">
    <citation type="submission" date="2023-11" db="EMBL/GenBank/DDBJ databases">
        <title>First isolation, identification, and characterization of non-pathogenic Epilithonimonas ginsengisoli isolated from diseased farmed rainbow trout (Oncorhynchus mykiss) in Chile.</title>
        <authorList>
            <person name="Miranda C.D."/>
            <person name="Irgang R."/>
            <person name="Concha C."/>
            <person name="Rojas R."/>
            <person name="Avendano R."/>
        </authorList>
    </citation>
    <scope>NUCLEOTIDE SEQUENCE [LARGE SCALE GENOMIC DNA]</scope>
    <source>
        <strain evidence="1 2">FP99</strain>
    </source>
</reference>
<dbReference type="RefSeq" id="WP_131797759.1">
    <property type="nucleotide sequence ID" value="NZ_JAMXLT020000009.1"/>
</dbReference>